<proteinExistence type="predicted"/>
<dbReference type="RefSeq" id="XP_033682946.1">
    <property type="nucleotide sequence ID" value="XM_033823772.1"/>
</dbReference>
<feature type="transmembrane region" description="Helical" evidence="2">
    <location>
        <begin position="273"/>
        <end position="294"/>
    </location>
</feature>
<dbReference type="OrthoDB" id="5673at2759"/>
<feature type="transmembrane region" description="Helical" evidence="2">
    <location>
        <begin position="176"/>
        <end position="195"/>
    </location>
</feature>
<dbReference type="GO" id="GO:0005789">
    <property type="term" value="C:endoplasmic reticulum membrane"/>
    <property type="evidence" value="ECO:0007669"/>
    <property type="project" value="TreeGrafter"/>
</dbReference>
<sequence>MASSRQYQIPHTPRVISPSPTPSETRSEDGYFGPVTRSAARRQRLQSPPPIDEDSSGSDPEKRARARSRSPILEGRRRRMSGLTAKRQMNGKSKKAELTLPNGTANGHLSPAAANKNYWREMSRSPSPLGLIPIHQKWRSFIHRHEIPRKILHVSIGFLTIALYCTGRQADQIHPVLLTLLIPIAATDVIRHRYWQVNRFYIRCLGALMRESEVDGWNGVISYLLGTWIVLRFFPKDIGVMSVLLLSWCDTAASTFGRLWGHRTWRVRKGKSLAGSIAACVTGIITAALFWGWLGPLMSEYHTGENAFAYQGALGLPARAREALGLSVAQSSITGYFALGAMSLWAGIVASASEAIDLFGWDDNLTIPALCGVGLWGFLKVFG</sequence>
<keyword evidence="4" id="KW-1185">Reference proteome</keyword>
<reference evidence="3" key="1">
    <citation type="journal article" date="2020" name="Stud. Mycol.">
        <title>101 Dothideomycetes genomes: a test case for predicting lifestyles and emergence of pathogens.</title>
        <authorList>
            <person name="Haridas S."/>
            <person name="Albert R."/>
            <person name="Binder M."/>
            <person name="Bloem J."/>
            <person name="Labutti K."/>
            <person name="Salamov A."/>
            <person name="Andreopoulos B."/>
            <person name="Baker S."/>
            <person name="Barry K."/>
            <person name="Bills G."/>
            <person name="Bluhm B."/>
            <person name="Cannon C."/>
            <person name="Castanera R."/>
            <person name="Culley D."/>
            <person name="Daum C."/>
            <person name="Ezra D."/>
            <person name="Gonzalez J."/>
            <person name="Henrissat B."/>
            <person name="Kuo A."/>
            <person name="Liang C."/>
            <person name="Lipzen A."/>
            <person name="Lutzoni F."/>
            <person name="Magnuson J."/>
            <person name="Mondo S."/>
            <person name="Nolan M."/>
            <person name="Ohm R."/>
            <person name="Pangilinan J."/>
            <person name="Park H.-J."/>
            <person name="Ramirez L."/>
            <person name="Alfaro M."/>
            <person name="Sun H."/>
            <person name="Tritt A."/>
            <person name="Yoshinaga Y."/>
            <person name="Zwiers L.-H."/>
            <person name="Turgeon B."/>
            <person name="Goodwin S."/>
            <person name="Spatafora J."/>
            <person name="Crous P."/>
            <person name="Grigoriev I."/>
        </authorList>
    </citation>
    <scope>NUCLEOTIDE SEQUENCE</scope>
    <source>
        <strain evidence="3">CBS 122368</strain>
    </source>
</reference>
<feature type="transmembrane region" description="Helical" evidence="2">
    <location>
        <begin position="216"/>
        <end position="234"/>
    </location>
</feature>
<organism evidence="3 4">
    <name type="scientific">Trematosphaeria pertusa</name>
    <dbReference type="NCBI Taxonomy" id="390896"/>
    <lineage>
        <taxon>Eukaryota</taxon>
        <taxon>Fungi</taxon>
        <taxon>Dikarya</taxon>
        <taxon>Ascomycota</taxon>
        <taxon>Pezizomycotina</taxon>
        <taxon>Dothideomycetes</taxon>
        <taxon>Pleosporomycetidae</taxon>
        <taxon>Pleosporales</taxon>
        <taxon>Massarineae</taxon>
        <taxon>Trematosphaeriaceae</taxon>
        <taxon>Trematosphaeria</taxon>
    </lineage>
</organism>
<feature type="transmembrane region" description="Helical" evidence="2">
    <location>
        <begin position="151"/>
        <end position="170"/>
    </location>
</feature>
<keyword evidence="2" id="KW-1133">Transmembrane helix</keyword>
<keyword evidence="2" id="KW-0472">Membrane</keyword>
<keyword evidence="2" id="KW-0812">Transmembrane</keyword>
<evidence type="ECO:0008006" key="5">
    <source>
        <dbReference type="Google" id="ProtNLM"/>
    </source>
</evidence>
<dbReference type="AlphaFoldDB" id="A0A6A6IDH5"/>
<dbReference type="PANTHER" id="PTHR31303">
    <property type="entry name" value="CTP-DEPENDENT DIACYLGLYCEROL KINASE 1"/>
    <property type="match status" value="1"/>
</dbReference>
<name>A0A6A6IDH5_9PLEO</name>
<evidence type="ECO:0000313" key="4">
    <source>
        <dbReference type="Proteomes" id="UP000800094"/>
    </source>
</evidence>
<dbReference type="EMBL" id="ML987196">
    <property type="protein sequence ID" value="KAF2247942.1"/>
    <property type="molecule type" value="Genomic_DNA"/>
</dbReference>
<evidence type="ECO:0000256" key="1">
    <source>
        <dbReference type="SAM" id="MobiDB-lite"/>
    </source>
</evidence>
<dbReference type="GO" id="GO:0006654">
    <property type="term" value="P:phosphatidic acid biosynthetic process"/>
    <property type="evidence" value="ECO:0007669"/>
    <property type="project" value="TreeGrafter"/>
</dbReference>
<dbReference type="GO" id="GO:0004143">
    <property type="term" value="F:ATP-dependent diacylglycerol kinase activity"/>
    <property type="evidence" value="ECO:0007669"/>
    <property type="project" value="InterPro"/>
</dbReference>
<evidence type="ECO:0000313" key="3">
    <source>
        <dbReference type="EMBL" id="KAF2247942.1"/>
    </source>
</evidence>
<evidence type="ECO:0000256" key="2">
    <source>
        <dbReference type="SAM" id="Phobius"/>
    </source>
</evidence>
<dbReference type="PANTHER" id="PTHR31303:SF1">
    <property type="entry name" value="CTP-DEPENDENT DIACYLGLYCEROL KINASE 1"/>
    <property type="match status" value="1"/>
</dbReference>
<feature type="transmembrane region" description="Helical" evidence="2">
    <location>
        <begin position="240"/>
        <end position="261"/>
    </location>
</feature>
<protein>
    <recommendedName>
        <fullName evidence="5">Phosphatidate cytidylyltransferase</fullName>
    </recommendedName>
</protein>
<accession>A0A6A6IDH5</accession>
<dbReference type="GeneID" id="54577102"/>
<feature type="region of interest" description="Disordered" evidence="1">
    <location>
        <begin position="1"/>
        <end position="111"/>
    </location>
</feature>
<dbReference type="InterPro" id="IPR037997">
    <property type="entry name" value="Dgk1-like"/>
</dbReference>
<dbReference type="Proteomes" id="UP000800094">
    <property type="component" value="Unassembled WGS sequence"/>
</dbReference>
<gene>
    <name evidence="3" type="ORF">BU26DRAFT_428233</name>
</gene>
<feature type="transmembrane region" description="Helical" evidence="2">
    <location>
        <begin position="365"/>
        <end position="382"/>
    </location>
</feature>